<gene>
    <name evidence="1" type="ORF">SI8410_01000578</name>
</gene>
<evidence type="ECO:0000313" key="2">
    <source>
        <dbReference type="Proteomes" id="UP000663760"/>
    </source>
</evidence>
<dbReference type="AlphaFoldDB" id="A0A7I8JWU2"/>
<dbReference type="Proteomes" id="UP000663760">
    <property type="component" value="Chromosome 1"/>
</dbReference>
<reference evidence="1" key="1">
    <citation type="submission" date="2020-02" db="EMBL/GenBank/DDBJ databases">
        <authorList>
            <person name="Scholz U."/>
            <person name="Mascher M."/>
            <person name="Fiebig A."/>
        </authorList>
    </citation>
    <scope>NUCLEOTIDE SEQUENCE</scope>
</reference>
<name>A0A7I8JWU2_SPIIN</name>
<protein>
    <submittedName>
        <fullName evidence="1">Uncharacterized protein</fullName>
    </submittedName>
</protein>
<dbReference type="EMBL" id="LR746264">
    <property type="protein sequence ID" value="CAA7388327.1"/>
    <property type="molecule type" value="Genomic_DNA"/>
</dbReference>
<organism evidence="1 2">
    <name type="scientific">Spirodela intermedia</name>
    <name type="common">Intermediate duckweed</name>
    <dbReference type="NCBI Taxonomy" id="51605"/>
    <lineage>
        <taxon>Eukaryota</taxon>
        <taxon>Viridiplantae</taxon>
        <taxon>Streptophyta</taxon>
        <taxon>Embryophyta</taxon>
        <taxon>Tracheophyta</taxon>
        <taxon>Spermatophyta</taxon>
        <taxon>Magnoliopsida</taxon>
        <taxon>Liliopsida</taxon>
        <taxon>Araceae</taxon>
        <taxon>Lemnoideae</taxon>
        <taxon>Spirodela</taxon>
    </lineage>
</organism>
<keyword evidence="2" id="KW-1185">Reference proteome</keyword>
<accession>A0A7I8JWU2</accession>
<evidence type="ECO:0000313" key="1">
    <source>
        <dbReference type="EMBL" id="CAA7388327.1"/>
    </source>
</evidence>
<sequence>MSRTQAGSGTAPFSGLRRIQGFTPPRAWPTYPKVDWALVTSTSANPSRFISAHAFMSWVLLPVFCHPS</sequence>
<proteinExistence type="predicted"/>